<organism evidence="1 2">
    <name type="scientific">Hallerella porci</name>
    <dbReference type="NCBI Taxonomy" id="1945871"/>
    <lineage>
        <taxon>Bacteria</taxon>
        <taxon>Pseudomonadati</taxon>
        <taxon>Fibrobacterota</taxon>
        <taxon>Fibrobacteria</taxon>
        <taxon>Fibrobacterales</taxon>
        <taxon>Fibrobacteraceae</taxon>
        <taxon>Hallerella</taxon>
    </lineage>
</organism>
<sequence>MKFSRLLFGLLVASLMSCNIFSPSDDVSVDKDDASMLIYEGQKSFRDAEYKSAVNFFESALAADSTRSEAWFGLAKARLYANVKNPLGIVAEINSDENEIPLMNLDEEVAEEYFNAISLALFPLRELVRRDSLTEKNPAIKLSDRMVTYSNFSVSYGILEFAYTILRFRNSVGSSVKISLNDDKTLSIDVESMYENALNDTAVLNQFNNSLSQLQSDLANTLDNVLPKVSDALEESGMFDGEGSAISQLLGADAEANSQTAKATIGFYKVGDGIDNDGDGCVDEEILDGIDNDGDGLIDEDLRLVPLERAPDSTVSWIGIGRDSLDHDLNGVKEDSLELHLNEKNKLLFAVDFEPKKSNDSTYQANLRAIMEDTDSTKIKYPLKERQRLIGRCWNNYTEKEFKAWFRNR</sequence>
<reference evidence="1 2" key="1">
    <citation type="submission" date="2018-05" db="EMBL/GenBank/DDBJ databases">
        <title>Animal gut microbial communities from fecal samples from Wisconsin, USA.</title>
        <authorList>
            <person name="Neumann A."/>
        </authorList>
    </citation>
    <scope>NUCLEOTIDE SEQUENCE [LARGE SCALE GENOMIC DNA]</scope>
    <source>
        <strain evidence="1 2">UWS4</strain>
    </source>
</reference>
<dbReference type="PROSITE" id="PS51257">
    <property type="entry name" value="PROKAR_LIPOPROTEIN"/>
    <property type="match status" value="1"/>
</dbReference>
<dbReference type="RefSeq" id="WP_106197264.1">
    <property type="nucleotide sequence ID" value="NZ_JAXEIU010000029.1"/>
</dbReference>
<comment type="caution">
    <text evidence="1">The sequence shown here is derived from an EMBL/GenBank/DDBJ whole genome shotgun (WGS) entry which is preliminary data.</text>
</comment>
<keyword evidence="2" id="KW-1185">Reference proteome</keyword>
<dbReference type="InterPro" id="IPR011990">
    <property type="entry name" value="TPR-like_helical_dom_sf"/>
</dbReference>
<dbReference type="Proteomes" id="UP000245523">
    <property type="component" value="Unassembled WGS sequence"/>
</dbReference>
<dbReference type="Gene3D" id="1.25.40.10">
    <property type="entry name" value="Tetratricopeptide repeat domain"/>
    <property type="match status" value="1"/>
</dbReference>
<proteinExistence type="predicted"/>
<evidence type="ECO:0000313" key="1">
    <source>
        <dbReference type="EMBL" id="PWL03373.1"/>
    </source>
</evidence>
<dbReference type="SUPFAM" id="SSF48452">
    <property type="entry name" value="TPR-like"/>
    <property type="match status" value="1"/>
</dbReference>
<dbReference type="EMBL" id="QGHD01000006">
    <property type="protein sequence ID" value="PWL03373.1"/>
    <property type="molecule type" value="Genomic_DNA"/>
</dbReference>
<accession>A0ABX5LR07</accession>
<evidence type="ECO:0000313" key="2">
    <source>
        <dbReference type="Proteomes" id="UP000245523"/>
    </source>
</evidence>
<protein>
    <recommendedName>
        <fullName evidence="3">Tetratricopeptide repeat-containing protein</fullName>
    </recommendedName>
</protein>
<gene>
    <name evidence="1" type="ORF">B0H50_10630</name>
</gene>
<evidence type="ECO:0008006" key="3">
    <source>
        <dbReference type="Google" id="ProtNLM"/>
    </source>
</evidence>
<name>A0ABX5LR07_9BACT</name>